<comment type="caution">
    <text evidence="1">The sequence shown here is derived from an EMBL/GenBank/DDBJ whole genome shotgun (WGS) entry which is preliminary data.</text>
</comment>
<evidence type="ECO:0000313" key="2">
    <source>
        <dbReference type="Proteomes" id="UP000230551"/>
    </source>
</evidence>
<sequence>MHDNPLTRSRVGRIAWSYFRHPVKSREFPAKNERLVTQADLLRLGVC</sequence>
<accession>A0A2G5PA81</accession>
<gene>
    <name evidence="1" type="ORF">CQY22_010340</name>
</gene>
<proteinExistence type="predicted"/>
<organism evidence="1 2">
    <name type="scientific">Mycolicibacterium brumae</name>
    <dbReference type="NCBI Taxonomy" id="85968"/>
    <lineage>
        <taxon>Bacteria</taxon>
        <taxon>Bacillati</taxon>
        <taxon>Actinomycetota</taxon>
        <taxon>Actinomycetes</taxon>
        <taxon>Mycobacteriales</taxon>
        <taxon>Mycobacteriaceae</taxon>
        <taxon>Mycolicibacterium</taxon>
    </lineage>
</organism>
<evidence type="ECO:0000313" key="1">
    <source>
        <dbReference type="EMBL" id="PIB75279.1"/>
    </source>
</evidence>
<dbReference type="Proteomes" id="UP000230551">
    <property type="component" value="Unassembled WGS sequence"/>
</dbReference>
<name>A0A2G5PA81_9MYCO</name>
<keyword evidence="2" id="KW-1185">Reference proteome</keyword>
<dbReference type="EMBL" id="PDCN02000011">
    <property type="protein sequence ID" value="PIB75279.1"/>
    <property type="molecule type" value="Genomic_DNA"/>
</dbReference>
<protein>
    <submittedName>
        <fullName evidence="1">Uncharacterized protein</fullName>
    </submittedName>
</protein>
<dbReference type="AlphaFoldDB" id="A0A2G5PA81"/>
<reference evidence="1 2" key="1">
    <citation type="journal article" date="2017" name="Infect. Genet. Evol.">
        <title>The new phylogeny of the genus Mycobacterium: The old and the news.</title>
        <authorList>
            <person name="Tortoli E."/>
            <person name="Fedrizzi T."/>
            <person name="Meehan C.J."/>
            <person name="Trovato A."/>
            <person name="Grottola A."/>
            <person name="Giacobazzi E."/>
            <person name="Serpini G.F."/>
            <person name="Tagliazucchi S."/>
            <person name="Fabio A."/>
            <person name="Bettua C."/>
            <person name="Bertorelli R."/>
            <person name="Frascaro F."/>
            <person name="De Sanctis V."/>
            <person name="Pecorari M."/>
            <person name="Jousson O."/>
            <person name="Segata N."/>
            <person name="Cirillo D.M."/>
        </authorList>
    </citation>
    <scope>NUCLEOTIDE SEQUENCE [LARGE SCALE GENOMIC DNA]</scope>
    <source>
        <strain evidence="1 2">CIP1034565</strain>
    </source>
</reference>